<dbReference type="EMBL" id="LWDL01000030">
    <property type="protein sequence ID" value="OQW49829.1"/>
    <property type="molecule type" value="Genomic_DNA"/>
</dbReference>
<accession>A0A1W9HQV3</accession>
<gene>
    <name evidence="2" type="ORF">A4S15_14065</name>
</gene>
<dbReference type="STRING" id="1827387.A4S15_14065"/>
<evidence type="ECO:0000256" key="1">
    <source>
        <dbReference type="SAM" id="MobiDB-lite"/>
    </source>
</evidence>
<reference evidence="2 3" key="1">
    <citation type="journal article" date="2017" name="Water Res.">
        <title>Comammox in drinking water systems.</title>
        <authorList>
            <person name="Wang Y."/>
            <person name="Ma L."/>
            <person name="Mao Y."/>
            <person name="Jiang X."/>
            <person name="Xia Y."/>
            <person name="Yu K."/>
            <person name="Li B."/>
            <person name="Zhang T."/>
        </authorList>
    </citation>
    <scope>NUCLEOTIDE SEQUENCE [LARGE SCALE GENOMIC DNA]</scope>
    <source>
        <strain evidence="2">SG_bin8</strain>
    </source>
</reference>
<feature type="compositionally biased region" description="Polar residues" evidence="1">
    <location>
        <begin position="1"/>
        <end position="13"/>
    </location>
</feature>
<protein>
    <submittedName>
        <fullName evidence="2">Uncharacterized protein</fullName>
    </submittedName>
</protein>
<dbReference type="AlphaFoldDB" id="A0A1W9HQV3"/>
<comment type="caution">
    <text evidence="2">The sequence shown here is derived from an EMBL/GenBank/DDBJ whole genome shotgun (WGS) entry which is preliminary data.</text>
</comment>
<evidence type="ECO:0000313" key="2">
    <source>
        <dbReference type="EMBL" id="OQW49829.1"/>
    </source>
</evidence>
<sequence length="99" mass="11347">MFAGLLSTSSIAQADSIPIPQPRPTELAQAVIVTTPGNVYSGRRIVRGERVERRGSEWNRGRHYGWRNSYRGRVAKRTVVRHPDGRVTTTTEVRRNRRY</sequence>
<name>A0A1W9HQV3_9HYPH</name>
<proteinExistence type="predicted"/>
<evidence type="ECO:0000313" key="3">
    <source>
        <dbReference type="Proteomes" id="UP000192872"/>
    </source>
</evidence>
<dbReference type="Proteomes" id="UP000192872">
    <property type="component" value="Unassembled WGS sequence"/>
</dbReference>
<organism evidence="2 3">
    <name type="scientific">Candidatus Raskinella chloraquaticus</name>
    <dbReference type="NCBI Taxonomy" id="1951219"/>
    <lineage>
        <taxon>Bacteria</taxon>
        <taxon>Pseudomonadati</taxon>
        <taxon>Pseudomonadota</taxon>
        <taxon>Alphaproteobacteria</taxon>
        <taxon>Hyphomicrobiales</taxon>
        <taxon>Phreatobacteraceae</taxon>
        <taxon>Candidatus Raskinella</taxon>
    </lineage>
</organism>
<feature type="region of interest" description="Disordered" evidence="1">
    <location>
        <begin position="1"/>
        <end position="22"/>
    </location>
</feature>